<proteinExistence type="predicted"/>
<feature type="non-terminal residue" evidence="1">
    <location>
        <position position="1"/>
    </location>
</feature>
<dbReference type="EMBL" id="JAHRIO010097501">
    <property type="protein sequence ID" value="MEQ2190248.1"/>
    <property type="molecule type" value="Genomic_DNA"/>
</dbReference>
<dbReference type="Proteomes" id="UP001476798">
    <property type="component" value="Unassembled WGS sequence"/>
</dbReference>
<keyword evidence="2" id="KW-1185">Reference proteome</keyword>
<feature type="non-terminal residue" evidence="1">
    <location>
        <position position="70"/>
    </location>
</feature>
<evidence type="ECO:0000313" key="2">
    <source>
        <dbReference type="Proteomes" id="UP001476798"/>
    </source>
</evidence>
<comment type="caution">
    <text evidence="1">The sequence shown here is derived from an EMBL/GenBank/DDBJ whole genome shotgun (WGS) entry which is preliminary data.</text>
</comment>
<accession>A0ABV0Q386</accession>
<reference evidence="1 2" key="1">
    <citation type="submission" date="2021-06" db="EMBL/GenBank/DDBJ databases">
        <authorList>
            <person name="Palmer J.M."/>
        </authorList>
    </citation>
    <scope>NUCLEOTIDE SEQUENCE [LARGE SCALE GENOMIC DNA]</scope>
    <source>
        <strain evidence="1 2">GA_2019</strain>
        <tissue evidence="1">Muscle</tissue>
    </source>
</reference>
<sequence length="70" mass="8314">EFLASVLRIQCCLRGSSALGWHRCWWSSVWTSSERGAWMRRVFFECRVRLTLSKSFRRLLTVEKSLYLIG</sequence>
<evidence type="ECO:0000313" key="1">
    <source>
        <dbReference type="EMBL" id="MEQ2190248.1"/>
    </source>
</evidence>
<gene>
    <name evidence="1" type="ORF">GOODEAATRI_033847</name>
</gene>
<name>A0ABV0Q386_9TELE</name>
<organism evidence="1 2">
    <name type="scientific">Goodea atripinnis</name>
    <dbReference type="NCBI Taxonomy" id="208336"/>
    <lineage>
        <taxon>Eukaryota</taxon>
        <taxon>Metazoa</taxon>
        <taxon>Chordata</taxon>
        <taxon>Craniata</taxon>
        <taxon>Vertebrata</taxon>
        <taxon>Euteleostomi</taxon>
        <taxon>Actinopterygii</taxon>
        <taxon>Neopterygii</taxon>
        <taxon>Teleostei</taxon>
        <taxon>Neoteleostei</taxon>
        <taxon>Acanthomorphata</taxon>
        <taxon>Ovalentaria</taxon>
        <taxon>Atherinomorphae</taxon>
        <taxon>Cyprinodontiformes</taxon>
        <taxon>Goodeidae</taxon>
        <taxon>Goodea</taxon>
    </lineage>
</organism>
<protein>
    <submittedName>
        <fullName evidence="1">Uncharacterized protein</fullName>
    </submittedName>
</protein>